<dbReference type="EMBL" id="MEVB01000003">
    <property type="protein sequence ID" value="OGC53688.1"/>
    <property type="molecule type" value="Genomic_DNA"/>
</dbReference>
<dbReference type="PANTHER" id="PTHR42679:SF2">
    <property type="entry name" value="S-METHYL-5'-THIOADENOSINE PHOSPHORYLASE"/>
    <property type="match status" value="1"/>
</dbReference>
<evidence type="ECO:0000256" key="4">
    <source>
        <dbReference type="HAMAP-Rule" id="MF_01963"/>
    </source>
</evidence>
<dbReference type="PROSITE" id="PS01240">
    <property type="entry name" value="PNP_MTAP_2"/>
    <property type="match status" value="1"/>
</dbReference>
<accession>A0A1F4V985</accession>
<evidence type="ECO:0000256" key="3">
    <source>
        <dbReference type="ARBA" id="ARBA00022726"/>
    </source>
</evidence>
<dbReference type="InterPro" id="IPR018099">
    <property type="entry name" value="Purine_phosphorylase-2_CS"/>
</dbReference>
<feature type="binding site" evidence="4">
    <location>
        <position position="183"/>
    </location>
    <ligand>
        <name>phosphate</name>
        <dbReference type="ChEBI" id="CHEBI:43474"/>
    </ligand>
</feature>
<dbReference type="CDD" id="cd09010">
    <property type="entry name" value="MTAP_SsMTAPII_like_MTIP"/>
    <property type="match status" value="1"/>
</dbReference>
<dbReference type="GO" id="GO:0006166">
    <property type="term" value="P:purine ribonucleoside salvage"/>
    <property type="evidence" value="ECO:0007669"/>
    <property type="project" value="UniProtKB-UniRule"/>
</dbReference>
<comment type="function">
    <text evidence="4">Catalyzes the reversible phosphorylation of S-methyl-5'-thioadenosine (MTA) to adenine and 5-methylthioribose-1-phosphate. Involved in the breakdown of MTA, a major by-product of polyamine biosynthesis. Responsible for the first step in the methionine salvage pathway after MTA has been generated from S-adenosylmethionine. Has broad substrate specificity with 6-aminopurine nucleosides as preferred substrates.</text>
</comment>
<comment type="subunit">
    <text evidence="4">Homohexamer. Dimer of a homotrimer.</text>
</comment>
<dbReference type="FunFam" id="3.40.50.1580:FF:000012">
    <property type="entry name" value="Probable 6-oxopurine nucleoside phosphorylase"/>
    <property type="match status" value="1"/>
</dbReference>
<evidence type="ECO:0000259" key="5">
    <source>
        <dbReference type="Pfam" id="PF01048"/>
    </source>
</evidence>
<dbReference type="NCBIfam" id="NF005876">
    <property type="entry name" value="PRK07823.1"/>
    <property type="match status" value="1"/>
</dbReference>
<dbReference type="Pfam" id="PF01048">
    <property type="entry name" value="PNP_UDP_1"/>
    <property type="match status" value="1"/>
</dbReference>
<evidence type="ECO:0000313" key="7">
    <source>
        <dbReference type="Proteomes" id="UP000176853"/>
    </source>
</evidence>
<feature type="site" description="Important for substrate specificity" evidence="4">
    <location>
        <position position="222"/>
    </location>
</feature>
<dbReference type="InterPro" id="IPR000845">
    <property type="entry name" value="Nucleoside_phosphorylase_d"/>
</dbReference>
<dbReference type="Proteomes" id="UP000176853">
    <property type="component" value="Unassembled WGS sequence"/>
</dbReference>
<protein>
    <recommendedName>
        <fullName evidence="4">S-methyl-5'-thioadenosine phosphorylase</fullName>
        <ecNumber evidence="4">2.4.2.28</ecNumber>
    </recommendedName>
    <alternativeName>
        <fullName evidence="4">5'-methylthioadenosine phosphorylase</fullName>
        <shortName evidence="4">MTA phosphorylase</shortName>
        <shortName evidence="4">MTAP</shortName>
    </alternativeName>
</protein>
<dbReference type="Gene3D" id="3.40.50.1580">
    <property type="entry name" value="Nucleoside phosphorylase domain"/>
    <property type="match status" value="1"/>
</dbReference>
<proteinExistence type="inferred from homology"/>
<dbReference type="EC" id="2.4.2.28" evidence="4"/>
<dbReference type="NCBIfam" id="TIGR01694">
    <property type="entry name" value="MTAP"/>
    <property type="match status" value="1"/>
</dbReference>
<keyword evidence="1 4" id="KW-0328">Glycosyltransferase</keyword>
<evidence type="ECO:0000256" key="1">
    <source>
        <dbReference type="ARBA" id="ARBA00022676"/>
    </source>
</evidence>
<evidence type="ECO:0000313" key="6">
    <source>
        <dbReference type="EMBL" id="OGC53688.1"/>
    </source>
</evidence>
<keyword evidence="2 4" id="KW-0808">Transferase</keyword>
<evidence type="ECO:0000256" key="2">
    <source>
        <dbReference type="ARBA" id="ARBA00022679"/>
    </source>
</evidence>
<feature type="binding site" evidence="4">
    <location>
        <begin position="206"/>
        <end position="208"/>
    </location>
    <ligand>
        <name>substrate</name>
    </ligand>
</feature>
<dbReference type="InterPro" id="IPR035994">
    <property type="entry name" value="Nucleoside_phosphorylase_sf"/>
</dbReference>
<dbReference type="PANTHER" id="PTHR42679">
    <property type="entry name" value="S-METHYL-5'-THIOADENOSINE PHOSPHORYLASE"/>
    <property type="match status" value="1"/>
</dbReference>
<dbReference type="UniPathway" id="UPA00904">
    <property type="reaction ID" value="UER00873"/>
</dbReference>
<comment type="similarity">
    <text evidence="4">Belongs to the PNP/MTAP phosphorylase family. MTAP subfamily.</text>
</comment>
<organism evidence="6 7">
    <name type="scientific">candidate division WWE3 bacterium RIFCSPHIGHO2_01_FULL_43_9</name>
    <dbReference type="NCBI Taxonomy" id="1802618"/>
    <lineage>
        <taxon>Bacteria</taxon>
        <taxon>Katanobacteria</taxon>
    </lineage>
</organism>
<comment type="caution">
    <text evidence="6">The sequence shown here is derived from an EMBL/GenBank/DDBJ whole genome shotgun (WGS) entry which is preliminary data.</text>
</comment>
<feature type="binding site" evidence="4">
    <location>
        <position position="182"/>
    </location>
    <ligand>
        <name>substrate</name>
    </ligand>
</feature>
<gene>
    <name evidence="4" type="primary">mtnP</name>
    <name evidence="6" type="ORF">A2709_03330</name>
</gene>
<dbReference type="AlphaFoldDB" id="A0A1F4V985"/>
<feature type="binding site" evidence="4">
    <location>
        <position position="11"/>
    </location>
    <ligand>
        <name>phosphate</name>
        <dbReference type="ChEBI" id="CHEBI:43474"/>
    </ligand>
</feature>
<comment type="catalytic activity">
    <reaction evidence="4">
        <text>S-methyl-5'-thioadenosine + phosphate = 5-(methylsulfanyl)-alpha-D-ribose 1-phosphate + adenine</text>
        <dbReference type="Rhea" id="RHEA:11852"/>
        <dbReference type="ChEBI" id="CHEBI:16708"/>
        <dbReference type="ChEBI" id="CHEBI:17509"/>
        <dbReference type="ChEBI" id="CHEBI:43474"/>
        <dbReference type="ChEBI" id="CHEBI:58533"/>
        <dbReference type="EC" id="2.4.2.28"/>
    </reaction>
</comment>
<dbReference type="HAMAP" id="MF_01963">
    <property type="entry name" value="MTAP"/>
    <property type="match status" value="1"/>
</dbReference>
<dbReference type="GO" id="GO:0005829">
    <property type="term" value="C:cytosol"/>
    <property type="evidence" value="ECO:0007669"/>
    <property type="project" value="TreeGrafter"/>
</dbReference>
<feature type="site" description="Important for substrate specificity" evidence="4">
    <location>
        <position position="164"/>
    </location>
</feature>
<name>A0A1F4V985_UNCKA</name>
<dbReference type="InterPro" id="IPR010044">
    <property type="entry name" value="MTAP"/>
</dbReference>
<reference evidence="6 7" key="1">
    <citation type="journal article" date="2016" name="Nat. Commun.">
        <title>Thousands of microbial genomes shed light on interconnected biogeochemical processes in an aquifer system.</title>
        <authorList>
            <person name="Anantharaman K."/>
            <person name="Brown C.T."/>
            <person name="Hug L.A."/>
            <person name="Sharon I."/>
            <person name="Castelle C.J."/>
            <person name="Probst A.J."/>
            <person name="Thomas B.C."/>
            <person name="Singh A."/>
            <person name="Wilkins M.J."/>
            <person name="Karaoz U."/>
            <person name="Brodie E.L."/>
            <person name="Williams K.H."/>
            <person name="Hubbard S.S."/>
            <person name="Banfield J.F."/>
        </authorList>
    </citation>
    <scope>NUCLEOTIDE SEQUENCE [LARGE SCALE GENOMIC DNA]</scope>
</reference>
<feature type="domain" description="Nucleoside phosphorylase" evidence="5">
    <location>
        <begin position="4"/>
        <end position="244"/>
    </location>
</feature>
<feature type="binding site" evidence="4">
    <location>
        <begin position="51"/>
        <end position="52"/>
    </location>
    <ligand>
        <name>phosphate</name>
        <dbReference type="ChEBI" id="CHEBI:43474"/>
    </ligand>
</feature>
<comment type="pathway">
    <text evidence="4">Amino-acid biosynthesis; L-methionine biosynthesis via salvage pathway; S-methyl-5-thio-alpha-D-ribose 1-phosphate from S-methyl-5'-thioadenosine (phosphorylase route): step 1/1.</text>
</comment>
<dbReference type="SUPFAM" id="SSF53167">
    <property type="entry name" value="Purine and uridine phosphorylases"/>
    <property type="match status" value="1"/>
</dbReference>
<keyword evidence="3 4" id="KW-0660">Purine salvage</keyword>
<dbReference type="GO" id="GO:0017061">
    <property type="term" value="F:S-methyl-5-thioadenosine phosphorylase activity"/>
    <property type="evidence" value="ECO:0007669"/>
    <property type="project" value="UniProtKB-EC"/>
</dbReference>
<sequence>MNNKIGVIGGSGFYKLLDEAKEVKVNTPYGVPSSVLSVGKIGKQEVVFLPRHGKEHQYPPHKIPYRANIYALKELGVTKIITCTAVGSIQEKTKPGDIVIIDQFVNWTKNRPDTYYDGPVTTHISTAFPYCRELNAHAHKIAKKLKIKTHPSGTVVVIEGPRFSTAAESMFFTKMGWDIINMTQYPEVVLARELGMCYCALGLVNDYDAGVVKKNNLKPVSMKEVIKVFTENNQKSAKLIKKMIMELPTKTTCNCHKALENAQV</sequence>
<dbReference type="GO" id="GO:0019509">
    <property type="term" value="P:L-methionine salvage from methylthioadenosine"/>
    <property type="evidence" value="ECO:0007669"/>
    <property type="project" value="UniProtKB-UniPathway"/>
</dbReference>
<feature type="binding site" evidence="4">
    <location>
        <begin position="84"/>
        <end position="85"/>
    </location>
    <ligand>
        <name>phosphate</name>
        <dbReference type="ChEBI" id="CHEBI:43474"/>
    </ligand>
</feature>